<dbReference type="Proteomes" id="UP000335538">
    <property type="component" value="Unassembled WGS sequence"/>
</dbReference>
<accession>A0A5E5BET6</accession>
<dbReference type="InterPro" id="IPR004437">
    <property type="entry name" value="ParB/RepB/Spo0J"/>
</dbReference>
<gene>
    <name evidence="3" type="ORF">PSP31121_04748</name>
</gene>
<protein>
    <submittedName>
        <fullName evidence="3">Chromosome partitioning protein ParB</fullName>
    </submittedName>
</protein>
<sequence>MVKDFSKGLAVGRKLDVELNKIPASPSRFDRVDGALAGRESLLGRPQPAPDARALQVVQALSLSTSAPLELPLAELDDNPLNSRTIYSEEIVVARANSIREHGQLVPILVTQSLSSPGRYTIIDGQYRKRALTYLGEKVAKCQIIEVQDKVEFYQLARAMNHERQQESILDIAFGYEKLISEGLAKTEEELGSIVKDTKSRINKLRAVLKLPSAVHELITASPDQFGISIAYELTLYQAIVGSEKTVELAQRIASGHLPFTKVQAIRNAAAQGPKPRRNVSRQHKLRDAGIEIGTLKEWDSGRIVLDITVADPAKRDAYLMALKHLQQQSGLSSELGAVDSEA</sequence>
<dbReference type="GO" id="GO:0003677">
    <property type="term" value="F:DNA binding"/>
    <property type="evidence" value="ECO:0007669"/>
    <property type="project" value="InterPro"/>
</dbReference>
<dbReference type="SUPFAM" id="SSF109709">
    <property type="entry name" value="KorB DNA-binding domain-like"/>
    <property type="match status" value="1"/>
</dbReference>
<dbReference type="AlphaFoldDB" id="A0A5E5BET6"/>
<dbReference type="SUPFAM" id="SSF110849">
    <property type="entry name" value="ParB/Sulfiredoxin"/>
    <property type="match status" value="1"/>
</dbReference>
<evidence type="ECO:0000259" key="2">
    <source>
        <dbReference type="SMART" id="SM00470"/>
    </source>
</evidence>
<evidence type="ECO:0000256" key="1">
    <source>
        <dbReference type="ARBA" id="ARBA00006295"/>
    </source>
</evidence>
<feature type="domain" description="ParB-like N-terminal" evidence="2">
    <location>
        <begin position="69"/>
        <end position="162"/>
    </location>
</feature>
<evidence type="ECO:0000313" key="4">
    <source>
        <dbReference type="Proteomes" id="UP000335538"/>
    </source>
</evidence>
<name>A0A5E5BET6_9BURK</name>
<dbReference type="Pfam" id="PF02195">
    <property type="entry name" value="ParB_N"/>
    <property type="match status" value="1"/>
</dbReference>
<dbReference type="SMART" id="SM00470">
    <property type="entry name" value="ParB"/>
    <property type="match status" value="1"/>
</dbReference>
<dbReference type="Gene3D" id="1.10.10.2830">
    <property type="match status" value="1"/>
</dbReference>
<dbReference type="PANTHER" id="PTHR33375">
    <property type="entry name" value="CHROMOSOME-PARTITIONING PROTEIN PARB-RELATED"/>
    <property type="match status" value="1"/>
</dbReference>
<dbReference type="InterPro" id="IPR050336">
    <property type="entry name" value="Chromosome_partition/occlusion"/>
</dbReference>
<dbReference type="GO" id="GO:0005694">
    <property type="term" value="C:chromosome"/>
    <property type="evidence" value="ECO:0007669"/>
    <property type="project" value="TreeGrafter"/>
</dbReference>
<organism evidence="3 4">
    <name type="scientific">Pandoraea sputorum</name>
    <dbReference type="NCBI Taxonomy" id="93222"/>
    <lineage>
        <taxon>Bacteria</taxon>
        <taxon>Pseudomonadati</taxon>
        <taxon>Pseudomonadota</taxon>
        <taxon>Betaproteobacteria</taxon>
        <taxon>Burkholderiales</taxon>
        <taxon>Burkholderiaceae</taxon>
        <taxon>Pandoraea</taxon>
    </lineage>
</organism>
<dbReference type="EMBL" id="CABPSR010000018">
    <property type="protein sequence ID" value="VVE84409.1"/>
    <property type="molecule type" value="Genomic_DNA"/>
</dbReference>
<dbReference type="GO" id="GO:0007059">
    <property type="term" value="P:chromosome segregation"/>
    <property type="evidence" value="ECO:0007669"/>
    <property type="project" value="TreeGrafter"/>
</dbReference>
<reference evidence="3 4" key="1">
    <citation type="submission" date="2019-08" db="EMBL/GenBank/DDBJ databases">
        <authorList>
            <person name="Peeters C."/>
        </authorList>
    </citation>
    <scope>NUCLEOTIDE SEQUENCE [LARGE SCALE GENOMIC DNA]</scope>
    <source>
        <strain evidence="3 4">LMG 31121</strain>
    </source>
</reference>
<dbReference type="NCBIfam" id="TIGR00180">
    <property type="entry name" value="parB_part"/>
    <property type="match status" value="1"/>
</dbReference>
<dbReference type="PANTHER" id="PTHR33375:SF1">
    <property type="entry name" value="CHROMOSOME-PARTITIONING PROTEIN PARB-RELATED"/>
    <property type="match status" value="1"/>
</dbReference>
<proteinExistence type="inferred from homology"/>
<comment type="similarity">
    <text evidence="1">Belongs to the ParB family.</text>
</comment>
<evidence type="ECO:0000313" key="3">
    <source>
        <dbReference type="EMBL" id="VVE84409.1"/>
    </source>
</evidence>
<dbReference type="RefSeq" id="WP_150810985.1">
    <property type="nucleotide sequence ID" value="NZ_CABPSR010000018.1"/>
</dbReference>
<dbReference type="InterPro" id="IPR003115">
    <property type="entry name" value="ParB_N"/>
</dbReference>
<dbReference type="InterPro" id="IPR036086">
    <property type="entry name" value="ParB/Sulfiredoxin_sf"/>
</dbReference>
<dbReference type="Gene3D" id="3.90.1530.30">
    <property type="match status" value="1"/>
</dbReference>